<dbReference type="SUPFAM" id="SSF53092">
    <property type="entry name" value="Creatinase/prolidase N-terminal domain"/>
    <property type="match status" value="1"/>
</dbReference>
<dbReference type="InterPro" id="IPR029149">
    <property type="entry name" value="Creatin/AminoP/Spt16_N"/>
</dbReference>
<dbReference type="Pfam" id="PF01321">
    <property type="entry name" value="Creatinase_N"/>
    <property type="match status" value="1"/>
</dbReference>
<proteinExistence type="predicted"/>
<dbReference type="Gene3D" id="3.40.350.10">
    <property type="entry name" value="Creatinase/prolidase N-terminal domain"/>
    <property type="match status" value="1"/>
</dbReference>
<feature type="domain" description="Creatinase N-terminal" evidence="2">
    <location>
        <begin position="5"/>
        <end position="106"/>
    </location>
</feature>
<dbReference type="Gene3D" id="3.90.230.10">
    <property type="entry name" value="Creatinase/methionine aminopeptidase superfamily"/>
    <property type="match status" value="1"/>
</dbReference>
<organism evidence="3 4">
    <name type="scientific">Parafannyhessea umbonata</name>
    <dbReference type="NCBI Taxonomy" id="604330"/>
    <lineage>
        <taxon>Bacteria</taxon>
        <taxon>Bacillati</taxon>
        <taxon>Actinomycetota</taxon>
        <taxon>Coriobacteriia</taxon>
        <taxon>Coriobacteriales</taxon>
        <taxon>Atopobiaceae</taxon>
        <taxon>Parafannyhessea</taxon>
    </lineage>
</organism>
<dbReference type="PANTHER" id="PTHR46112">
    <property type="entry name" value="AMINOPEPTIDASE"/>
    <property type="match status" value="1"/>
</dbReference>
<evidence type="ECO:0000259" key="1">
    <source>
        <dbReference type="Pfam" id="PF00557"/>
    </source>
</evidence>
<dbReference type="AlphaFoldDB" id="A0A1G6KAB1"/>
<dbReference type="CDD" id="cd01092">
    <property type="entry name" value="APP-like"/>
    <property type="match status" value="1"/>
</dbReference>
<dbReference type="EMBL" id="FMZL01000007">
    <property type="protein sequence ID" value="SDC28019.1"/>
    <property type="molecule type" value="Genomic_DNA"/>
</dbReference>
<gene>
    <name evidence="3" type="ORF">SAMN04487824_10746</name>
</gene>
<name>A0A1G6KAB1_9ACTN</name>
<evidence type="ECO:0000259" key="2">
    <source>
        <dbReference type="Pfam" id="PF01321"/>
    </source>
</evidence>
<dbReference type="Proteomes" id="UP000198528">
    <property type="component" value="Unassembled WGS sequence"/>
</dbReference>
<keyword evidence="4" id="KW-1185">Reference proteome</keyword>
<dbReference type="PANTHER" id="PTHR46112:SF3">
    <property type="entry name" value="AMINOPEPTIDASE YPDF"/>
    <property type="match status" value="1"/>
</dbReference>
<feature type="domain" description="Peptidase M24" evidence="1">
    <location>
        <begin position="142"/>
        <end position="345"/>
    </location>
</feature>
<dbReference type="RefSeq" id="WP_090846047.1">
    <property type="nucleotide sequence ID" value="NZ_FMZL01000007.1"/>
</dbReference>
<dbReference type="Pfam" id="PF00557">
    <property type="entry name" value="Peptidase_M24"/>
    <property type="match status" value="1"/>
</dbReference>
<reference evidence="4" key="1">
    <citation type="submission" date="2016-10" db="EMBL/GenBank/DDBJ databases">
        <authorList>
            <person name="Varghese N."/>
            <person name="Submissions S."/>
        </authorList>
    </citation>
    <scope>NUCLEOTIDE SEQUENCE [LARGE SCALE GENOMIC DNA]</scope>
    <source>
        <strain evidence="4">DSM 22619</strain>
    </source>
</reference>
<evidence type="ECO:0000313" key="4">
    <source>
        <dbReference type="Proteomes" id="UP000198528"/>
    </source>
</evidence>
<dbReference type="InterPro" id="IPR050659">
    <property type="entry name" value="Peptidase_M24B"/>
</dbReference>
<sequence>MSESRIERVLRNLESQGLEQMLVCDPMSIWYLTGYYTEPYERFLGLLVARDGERRPRTVMFCNRLFPDATGAAQKLVTFDDTDDPVPLVAAELDGSSPLGVDKKLVANWLLPLMDARAASAFRLGSWAVDAARSVKDMREQELMRQASLTNDRAMDWLAAQVREGVTEHQIASGLLGEYRRLGAQGHSFSPIVSFGANAADPHHEPDGTVFHKGDMVLFDVGCKQDAYCSDMTRTFFTAEPTARQLEVYETVRRANEAAEAIVRPGVTFAQIDLTARHIIEDAGFGPYFTHRLGHQIGLEDHEPGDVSSTHDEPVRVGQCFSIEPGIYIPGEVGVRIEDLVIVTEDGCEVLNHYSHEATVLGL</sequence>
<dbReference type="InterPro" id="IPR000994">
    <property type="entry name" value="Pept_M24"/>
</dbReference>
<dbReference type="SUPFAM" id="SSF55920">
    <property type="entry name" value="Creatinase/aminopeptidase"/>
    <property type="match status" value="1"/>
</dbReference>
<protein>
    <submittedName>
        <fullName evidence="3">Xaa-Pro dipeptidase</fullName>
    </submittedName>
</protein>
<evidence type="ECO:0000313" key="3">
    <source>
        <dbReference type="EMBL" id="SDC28019.1"/>
    </source>
</evidence>
<dbReference type="InterPro" id="IPR036005">
    <property type="entry name" value="Creatinase/aminopeptidase-like"/>
</dbReference>
<dbReference type="STRING" id="604330.SAMN04489857_2000"/>
<accession>A0A1G6KAB1</accession>
<dbReference type="InterPro" id="IPR000587">
    <property type="entry name" value="Creatinase_N"/>
</dbReference>